<dbReference type="RefSeq" id="WP_343905838.1">
    <property type="nucleotide sequence ID" value="NZ_BAAAIS010000003.1"/>
</dbReference>
<protein>
    <submittedName>
        <fullName evidence="1">Uncharacterized protein</fullName>
    </submittedName>
</protein>
<dbReference type="Proteomes" id="UP001597280">
    <property type="component" value="Unassembled WGS sequence"/>
</dbReference>
<evidence type="ECO:0000313" key="1">
    <source>
        <dbReference type="EMBL" id="MFD1836387.1"/>
    </source>
</evidence>
<reference evidence="2" key="1">
    <citation type="journal article" date="2019" name="Int. J. Syst. Evol. Microbiol.">
        <title>The Global Catalogue of Microorganisms (GCM) 10K type strain sequencing project: providing services to taxonomists for standard genome sequencing and annotation.</title>
        <authorList>
            <consortium name="The Broad Institute Genomics Platform"/>
            <consortium name="The Broad Institute Genome Sequencing Center for Infectious Disease"/>
            <person name="Wu L."/>
            <person name="Ma J."/>
        </authorList>
    </citation>
    <scope>NUCLEOTIDE SEQUENCE [LARGE SCALE GENOMIC DNA]</scope>
    <source>
        <strain evidence="2">JCM 11650</strain>
    </source>
</reference>
<comment type="caution">
    <text evidence="1">The sequence shown here is derived from an EMBL/GenBank/DDBJ whole genome shotgun (WGS) entry which is preliminary data.</text>
</comment>
<gene>
    <name evidence="1" type="ORF">ACFSDA_15085</name>
</gene>
<evidence type="ECO:0000313" key="2">
    <source>
        <dbReference type="Proteomes" id="UP001597280"/>
    </source>
</evidence>
<name>A0ABW4Q1M3_9MICO</name>
<keyword evidence="2" id="KW-1185">Reference proteome</keyword>
<sequence length="83" mass="9181">MTTTQIRNQIQAGITARIDQPILNAAQPLTLAYRTLFGWDGTTLDDAVEQAYTPTGPSRDILRARIAFRRAHPQQLHPARAAA</sequence>
<proteinExistence type="predicted"/>
<dbReference type="EMBL" id="JBHUFL010000003">
    <property type="protein sequence ID" value="MFD1836387.1"/>
    <property type="molecule type" value="Genomic_DNA"/>
</dbReference>
<organism evidence="1 2">
    <name type="scientific">Brachybacterium rhamnosum</name>
    <dbReference type="NCBI Taxonomy" id="173361"/>
    <lineage>
        <taxon>Bacteria</taxon>
        <taxon>Bacillati</taxon>
        <taxon>Actinomycetota</taxon>
        <taxon>Actinomycetes</taxon>
        <taxon>Micrococcales</taxon>
        <taxon>Dermabacteraceae</taxon>
        <taxon>Brachybacterium</taxon>
    </lineage>
</organism>
<accession>A0ABW4Q1M3</accession>